<proteinExistence type="predicted"/>
<organism evidence="1 2">
    <name type="scientific">Photobacterium angustum</name>
    <dbReference type="NCBI Taxonomy" id="661"/>
    <lineage>
        <taxon>Bacteria</taxon>
        <taxon>Pseudomonadati</taxon>
        <taxon>Pseudomonadota</taxon>
        <taxon>Gammaproteobacteria</taxon>
        <taxon>Vibrionales</taxon>
        <taxon>Vibrionaceae</taxon>
        <taxon>Photobacterium</taxon>
    </lineage>
</organism>
<dbReference type="EMBL" id="MSCJ01000003">
    <property type="protein sequence ID" value="PQJ62164.1"/>
    <property type="molecule type" value="Genomic_DNA"/>
</dbReference>
<reference evidence="1 2" key="1">
    <citation type="submission" date="2016-12" db="EMBL/GenBank/DDBJ databases">
        <title>Diversity of luminous bacteria.</title>
        <authorList>
            <person name="Yoshizawa S."/>
            <person name="Kogure K."/>
        </authorList>
    </citation>
    <scope>NUCLEOTIDE SEQUENCE [LARGE SCALE GENOMIC DNA]</scope>
    <source>
        <strain evidence="1 2">LC1-200</strain>
    </source>
</reference>
<protein>
    <submittedName>
        <fullName evidence="1">DNA alkylation repair protein</fullName>
    </submittedName>
</protein>
<dbReference type="PANTHER" id="PTHR34070:SF1">
    <property type="entry name" value="DNA ALKYLATION REPAIR PROTEIN"/>
    <property type="match status" value="1"/>
</dbReference>
<evidence type="ECO:0000313" key="1">
    <source>
        <dbReference type="EMBL" id="PQJ62164.1"/>
    </source>
</evidence>
<dbReference type="AlphaFoldDB" id="A0A2S7VJ30"/>
<dbReference type="InterPro" id="IPR014825">
    <property type="entry name" value="DNA_alkylation"/>
</dbReference>
<comment type="caution">
    <text evidence="1">The sequence shown here is derived from an EMBL/GenBank/DDBJ whole genome shotgun (WGS) entry which is preliminary data.</text>
</comment>
<gene>
    <name evidence="1" type="ORF">BTO08_18135</name>
</gene>
<dbReference type="CDD" id="cd06561">
    <property type="entry name" value="AlkD_like"/>
    <property type="match status" value="1"/>
</dbReference>
<evidence type="ECO:0000313" key="2">
    <source>
        <dbReference type="Proteomes" id="UP000238730"/>
    </source>
</evidence>
<dbReference type="Gene3D" id="1.25.10.90">
    <property type="match status" value="1"/>
</dbReference>
<accession>A0A2S7VJ30</accession>
<dbReference type="InterPro" id="IPR016024">
    <property type="entry name" value="ARM-type_fold"/>
</dbReference>
<dbReference type="Proteomes" id="UP000238730">
    <property type="component" value="Unassembled WGS sequence"/>
</dbReference>
<dbReference type="PANTHER" id="PTHR34070">
    <property type="entry name" value="ARMADILLO-TYPE FOLD"/>
    <property type="match status" value="1"/>
</dbReference>
<dbReference type="SUPFAM" id="SSF48371">
    <property type="entry name" value="ARM repeat"/>
    <property type="match status" value="1"/>
</dbReference>
<dbReference type="OrthoDB" id="9775346at2"/>
<dbReference type="Pfam" id="PF08713">
    <property type="entry name" value="DNA_alkylation"/>
    <property type="match status" value="1"/>
</dbReference>
<sequence length="220" mass="25695">MTIISTVKNALSEIGYPAKAIKTSQVRALSAALFKQLEIQDIDSTLSVCETLLKQRDWACSIIAYDWAFKMKKQYTPETFTTFQHWLFTYVTDWNDCDDFCTHAFGELLLKYKSLFPKILPWVNHDNFAVRRATAVILIYPMNKKDYSDLFPLTVANLLQNDEHYLVQKGYGWMLKVLSKHEPETVIEYLTQHHSTMTRMAFRYALEKLDKTTQQKLMAL</sequence>
<name>A0A2S7VJ30_PHOAN</name>